<proteinExistence type="predicted"/>
<gene>
    <name evidence="5" type="ORF">DR864_14450</name>
</gene>
<dbReference type="AlphaFoldDB" id="A0A344TJP3"/>
<dbReference type="Pfam" id="PF07583">
    <property type="entry name" value="PSCyt2"/>
    <property type="match status" value="1"/>
</dbReference>
<dbReference type="RefSeq" id="WP_114067645.1">
    <property type="nucleotide sequence ID" value="NZ_CP030850.1"/>
</dbReference>
<dbReference type="InterPro" id="IPR036909">
    <property type="entry name" value="Cyt_c-like_dom_sf"/>
</dbReference>
<feature type="signal peptide" evidence="1">
    <location>
        <begin position="1"/>
        <end position="23"/>
    </location>
</feature>
<keyword evidence="6" id="KW-1185">Reference proteome</keyword>
<keyword evidence="1" id="KW-0732">Signal</keyword>
<organism evidence="5 6">
    <name type="scientific">Runella rosea</name>
    <dbReference type="NCBI Taxonomy" id="2259595"/>
    <lineage>
        <taxon>Bacteria</taxon>
        <taxon>Pseudomonadati</taxon>
        <taxon>Bacteroidota</taxon>
        <taxon>Cytophagia</taxon>
        <taxon>Cytophagales</taxon>
        <taxon>Spirosomataceae</taxon>
        <taxon>Runella</taxon>
    </lineage>
</organism>
<accession>A0A344TJP3</accession>
<evidence type="ECO:0000256" key="1">
    <source>
        <dbReference type="SAM" id="SignalP"/>
    </source>
</evidence>
<sequence>MKWPNNKVLLSVSALVFVGAWLAIGPDNHVDFNTEVKPILNKKCMACHGGVKKAGGFSLLFREEALAKTKSGKPAIIPGDADGSAFIQVLTHSDPEKRMPKKGDPLTDEEVEILRDWVDEGAEWGTHWAYSPVEKRSAPQPSWWDKLFQKTPWGNSDIDRFVFEKQQEQNSDALHPSPEADRATLLRRVTLDLTGLAPTAAQYEKFLNDRSPKAYETVVDSLLASPAFGERWAGMWLDLARYADSRGYEKDDARNIWRYRDWVIKAFNENKPYDKFITEQLAGDLLPNRTENELIATGFHRNTMNNDEGGTDNEEFRTSEVLDRVSTTWEALQGTTFSCVQCHSHPYDPFRHEEYYKFMAFLNNTSDQDVSDEASFLRFFEEKDQKKLDELTAWLKKNTTPQKAEQYTHYVRTLEPRIYFHLFDQYKNGTLEPTAAAMLQNNGSLRLKQAPVRGKRKMLLYYRSRQPATVVRISTDSLNGPLVATTKLDTSRGFQIAYIDLPPFSTRKDLHFAFTNAKVKDQKDDIAALMWVAFWAEDFPGKGTPGYEEQYANFQKLLVTSSETMPIMQENPPEYARTTRVFERGSFLSPAATVAPDVPKSLHAFPKNAPRNRLGLAQWLTSKENPLTARVAVNRFWEQLFGTGLVETLEDFGSQGFTPTHVELLDYLSYKFMHEYNWQMKPLLKEIVLSATYRQDSRATDAQIAQDPTNRWLARGPRVRLTGEQIRDQALIVSGLLSKKMYGKPVMPYQPQGVWQVVYSGISWKRSEGEDAYRRAIYTFIRRSSPYPSMLTFDGSNRDVCLARRIRTNTPLQALVTLNDSAFVEMSIKFAERMEKEGGKSVPSKLQRGYWLMTGHALPPAKQKVLVNLYAEAIHRFEKERGKAVRWVGRENATPNDAALAFVANTMLNMDEFISKQ</sequence>
<name>A0A344TJP3_9BACT</name>
<dbReference type="Pfam" id="PF07587">
    <property type="entry name" value="PSD1"/>
    <property type="match status" value="1"/>
</dbReference>
<reference evidence="5 6" key="1">
    <citation type="submission" date="2018-07" db="EMBL/GenBank/DDBJ databases">
        <title>Genome sequencing of Runella.</title>
        <authorList>
            <person name="Baek M.-G."/>
            <person name="Yi H."/>
        </authorList>
    </citation>
    <scope>NUCLEOTIDE SEQUENCE [LARGE SCALE GENOMIC DNA]</scope>
    <source>
        <strain evidence="5 6">HYN0085</strain>
    </source>
</reference>
<dbReference type="InterPro" id="IPR022655">
    <property type="entry name" value="DUF1553"/>
</dbReference>
<dbReference type="SUPFAM" id="SSF46626">
    <property type="entry name" value="Cytochrome c"/>
    <property type="match status" value="1"/>
</dbReference>
<dbReference type="Gene3D" id="1.10.760.10">
    <property type="entry name" value="Cytochrome c-like domain"/>
    <property type="match status" value="1"/>
</dbReference>
<feature type="domain" description="Cytochrome C Planctomycete-type" evidence="4">
    <location>
        <begin position="44"/>
        <end position="103"/>
    </location>
</feature>
<protein>
    <recommendedName>
        <fullName evidence="7">Planctomycete cytochrome C</fullName>
    </recommendedName>
</protein>
<dbReference type="OrthoDB" id="1450284at2"/>
<dbReference type="PANTHER" id="PTHR35889">
    <property type="entry name" value="CYCLOINULO-OLIGOSACCHARIDE FRUCTANOTRANSFERASE-RELATED"/>
    <property type="match status" value="1"/>
</dbReference>
<dbReference type="KEGG" id="run:DR864_14450"/>
<dbReference type="Pfam" id="PF07635">
    <property type="entry name" value="PSCyt1"/>
    <property type="match status" value="1"/>
</dbReference>
<evidence type="ECO:0000313" key="6">
    <source>
        <dbReference type="Proteomes" id="UP000251993"/>
    </source>
</evidence>
<dbReference type="Proteomes" id="UP000251993">
    <property type="component" value="Chromosome"/>
</dbReference>
<feature type="chain" id="PRO_5016955324" description="Planctomycete cytochrome C" evidence="1">
    <location>
        <begin position="24"/>
        <end position="917"/>
    </location>
</feature>
<evidence type="ECO:0000259" key="4">
    <source>
        <dbReference type="Pfam" id="PF07635"/>
    </source>
</evidence>
<dbReference type="EMBL" id="CP030850">
    <property type="protein sequence ID" value="AXE18864.1"/>
    <property type="molecule type" value="Genomic_DNA"/>
</dbReference>
<evidence type="ECO:0000259" key="2">
    <source>
        <dbReference type="Pfam" id="PF07583"/>
    </source>
</evidence>
<dbReference type="PANTHER" id="PTHR35889:SF3">
    <property type="entry name" value="F-BOX DOMAIN-CONTAINING PROTEIN"/>
    <property type="match status" value="1"/>
</dbReference>
<evidence type="ECO:0000259" key="3">
    <source>
        <dbReference type="Pfam" id="PF07587"/>
    </source>
</evidence>
<evidence type="ECO:0000313" key="5">
    <source>
        <dbReference type="EMBL" id="AXE18864.1"/>
    </source>
</evidence>
<feature type="domain" description="DUF1549" evidence="2">
    <location>
        <begin position="158"/>
        <end position="366"/>
    </location>
</feature>
<dbReference type="InterPro" id="IPR011444">
    <property type="entry name" value="DUF1549"/>
</dbReference>
<dbReference type="GO" id="GO:0009055">
    <property type="term" value="F:electron transfer activity"/>
    <property type="evidence" value="ECO:0007669"/>
    <property type="project" value="InterPro"/>
</dbReference>
<evidence type="ECO:0008006" key="7">
    <source>
        <dbReference type="Google" id="ProtNLM"/>
    </source>
</evidence>
<dbReference type="InterPro" id="IPR011429">
    <property type="entry name" value="Cyt_c_Planctomycete-type"/>
</dbReference>
<feature type="domain" description="DUF1553" evidence="3">
    <location>
        <begin position="612"/>
        <end position="869"/>
    </location>
</feature>
<dbReference type="GO" id="GO:0020037">
    <property type="term" value="F:heme binding"/>
    <property type="evidence" value="ECO:0007669"/>
    <property type="project" value="InterPro"/>
</dbReference>